<feature type="compositionally biased region" description="Polar residues" evidence="3">
    <location>
        <begin position="105"/>
        <end position="120"/>
    </location>
</feature>
<sequence>MGRKGSWFAAIKKVFSSKEKPDNDFSDNKSAKATNLGRQRLREGSSYIPPFWQPSSIEKILGEFEREHHKVEQPPQKSYVPSGATATSLKIGTPRAASAKASSSRINPRSISLPKASSQPIFHSKAGTRYRAEPTLAYRHASATRIQAAYRGYMARRSFRALKGLVRLQGVVRGRNVQRQTMNAMKQMQLMVRVQTQIQTRRIQLLENQALHRHNQYKNDNGVDSTFSNIWSMASESGNADWEDSIHTKEEMGARMQKKMEGAIKRERATAYAYSRKLMKKSSQDAAFMDHRLPWWWNWLERRLPSTQPRETPALKMNNHPTPSTSILLQRKSPQPQSRNFKQQTFEFDAYEALTPRSTKSSFMIRRWKTPTRALSQTPTPGRVSPNRASSGRQTTKYPKRELPFEAPLKDDDSLNSCPPFSAPSYMTPTASAKAKVRAGCGSTPTQTADTPPSRPSSFPLGQGIGYFKGKIFSKNKDAKQDNSEKKDEVGNLSVDSTTSVSAPAGVGRKPFNRFV</sequence>
<feature type="compositionally biased region" description="Basic and acidic residues" evidence="3">
    <location>
        <begin position="475"/>
        <end position="490"/>
    </location>
</feature>
<dbReference type="PROSITE" id="PS50096">
    <property type="entry name" value="IQ"/>
    <property type="match status" value="1"/>
</dbReference>
<dbReference type="EnsemblPlants" id="Kaladp0034s0238.1.v1.1">
    <property type="protein sequence ID" value="Kaladp0034s0238.1.v1.1"/>
    <property type="gene ID" value="Kaladp0034s0238.v1.1"/>
</dbReference>
<feature type="compositionally biased region" description="Basic and acidic residues" evidence="3">
    <location>
        <begin position="18"/>
        <end position="30"/>
    </location>
</feature>
<dbReference type="PANTHER" id="PTHR32295:SF113">
    <property type="entry name" value="PROTEIN IQ-DOMAIN 14"/>
    <property type="match status" value="1"/>
</dbReference>
<organism evidence="4 5">
    <name type="scientific">Kalanchoe fedtschenkoi</name>
    <name type="common">Lavender scallops</name>
    <name type="synonym">South American air plant</name>
    <dbReference type="NCBI Taxonomy" id="63787"/>
    <lineage>
        <taxon>Eukaryota</taxon>
        <taxon>Viridiplantae</taxon>
        <taxon>Streptophyta</taxon>
        <taxon>Embryophyta</taxon>
        <taxon>Tracheophyta</taxon>
        <taxon>Spermatophyta</taxon>
        <taxon>Magnoliopsida</taxon>
        <taxon>eudicotyledons</taxon>
        <taxon>Gunneridae</taxon>
        <taxon>Pentapetalae</taxon>
        <taxon>Saxifragales</taxon>
        <taxon>Crassulaceae</taxon>
        <taxon>Kalanchoe</taxon>
    </lineage>
</organism>
<dbReference type="Gramene" id="Kaladp0034s0238.2.v1.1">
    <property type="protein sequence ID" value="Kaladp0034s0238.2.v1.1"/>
    <property type="gene ID" value="Kaladp0034s0238.v1.1"/>
</dbReference>
<reference evidence="4" key="1">
    <citation type="submission" date="2021-01" db="UniProtKB">
        <authorList>
            <consortium name="EnsemblPlants"/>
        </authorList>
    </citation>
    <scope>IDENTIFICATION</scope>
</reference>
<evidence type="ECO:0000256" key="3">
    <source>
        <dbReference type="SAM" id="MobiDB-lite"/>
    </source>
</evidence>
<proteinExistence type="inferred from homology"/>
<protein>
    <recommendedName>
        <fullName evidence="6">DUF4005 domain-containing protein</fullName>
    </recommendedName>
</protein>
<accession>A0A7N0TF52</accession>
<dbReference type="AlphaFoldDB" id="A0A7N0TF52"/>
<evidence type="ECO:0000313" key="5">
    <source>
        <dbReference type="Proteomes" id="UP000594263"/>
    </source>
</evidence>
<evidence type="ECO:0000313" key="4">
    <source>
        <dbReference type="EnsemblPlants" id="Kaladp0034s0238.1.v1.1"/>
    </source>
</evidence>
<dbReference type="Pfam" id="PF00612">
    <property type="entry name" value="IQ"/>
    <property type="match status" value="1"/>
</dbReference>
<dbReference type="Gene3D" id="1.20.5.190">
    <property type="match status" value="1"/>
</dbReference>
<name>A0A7N0TF52_KALFE</name>
<feature type="compositionally biased region" description="Polar residues" evidence="3">
    <location>
        <begin position="387"/>
        <end position="397"/>
    </location>
</feature>
<dbReference type="SMART" id="SM00015">
    <property type="entry name" value="IQ"/>
    <property type="match status" value="1"/>
</dbReference>
<feature type="region of interest" description="Disordered" evidence="3">
    <location>
        <begin position="67"/>
        <end position="120"/>
    </location>
</feature>
<feature type="region of interest" description="Disordered" evidence="3">
    <location>
        <begin position="437"/>
        <end position="516"/>
    </location>
</feature>
<keyword evidence="1" id="KW-0112">Calmodulin-binding</keyword>
<feature type="region of interest" description="Disordered" evidence="3">
    <location>
        <begin position="370"/>
        <end position="402"/>
    </location>
</feature>
<evidence type="ECO:0000256" key="1">
    <source>
        <dbReference type="ARBA" id="ARBA00022860"/>
    </source>
</evidence>
<dbReference type="OMA" id="MSHRETT"/>
<dbReference type="GO" id="GO:0005516">
    <property type="term" value="F:calmodulin binding"/>
    <property type="evidence" value="ECO:0007669"/>
    <property type="project" value="UniProtKB-KW"/>
</dbReference>
<dbReference type="EnsemblPlants" id="Kaladp0034s0238.3.v1.1">
    <property type="protein sequence ID" value="Kaladp0034s0238.3.v1.1"/>
    <property type="gene ID" value="Kaladp0034s0238.v1.1"/>
</dbReference>
<evidence type="ECO:0008006" key="6">
    <source>
        <dbReference type="Google" id="ProtNLM"/>
    </source>
</evidence>
<comment type="similarity">
    <text evidence="2">Belongs to the IQD family.</text>
</comment>
<feature type="region of interest" description="Disordered" evidence="3">
    <location>
        <begin position="18"/>
        <end position="44"/>
    </location>
</feature>
<dbReference type="Gramene" id="Kaladp0034s0238.1.v1.1">
    <property type="protein sequence ID" value="Kaladp0034s0238.1.v1.1"/>
    <property type="gene ID" value="Kaladp0034s0238.v1.1"/>
</dbReference>
<dbReference type="Proteomes" id="UP000594263">
    <property type="component" value="Unplaced"/>
</dbReference>
<dbReference type="Gramene" id="Kaladp0034s0238.3.v1.1">
    <property type="protein sequence ID" value="Kaladp0034s0238.3.v1.1"/>
    <property type="gene ID" value="Kaladp0034s0238.v1.1"/>
</dbReference>
<dbReference type="PANTHER" id="PTHR32295">
    <property type="entry name" value="IQ-DOMAIN 5-RELATED"/>
    <property type="match status" value="1"/>
</dbReference>
<evidence type="ECO:0000256" key="2">
    <source>
        <dbReference type="ARBA" id="ARBA00024341"/>
    </source>
</evidence>
<dbReference type="EnsemblPlants" id="Kaladp0034s0238.2.v1.1">
    <property type="protein sequence ID" value="Kaladp0034s0238.2.v1.1"/>
    <property type="gene ID" value="Kaladp0034s0238.v1.1"/>
</dbReference>
<dbReference type="InterPro" id="IPR000048">
    <property type="entry name" value="IQ_motif_EF-hand-BS"/>
</dbReference>
<dbReference type="CDD" id="cd23767">
    <property type="entry name" value="IQCD"/>
    <property type="match status" value="1"/>
</dbReference>
<keyword evidence="5" id="KW-1185">Reference proteome</keyword>